<name>A0ABT8XKR3_9HYPH</name>
<keyword evidence="2" id="KW-1185">Reference proteome</keyword>
<gene>
    <name evidence="1" type="ORF">GB928_024280</name>
</gene>
<evidence type="ECO:0000313" key="2">
    <source>
        <dbReference type="Proteomes" id="UP001177080"/>
    </source>
</evidence>
<accession>A0ABT8XKR3</accession>
<organism evidence="1 2">
    <name type="scientific">Shinella curvata</name>
    <dbReference type="NCBI Taxonomy" id="1817964"/>
    <lineage>
        <taxon>Bacteria</taxon>
        <taxon>Pseudomonadati</taxon>
        <taxon>Pseudomonadota</taxon>
        <taxon>Alphaproteobacteria</taxon>
        <taxon>Hyphomicrobiales</taxon>
        <taxon>Rhizobiaceae</taxon>
        <taxon>Shinella</taxon>
    </lineage>
</organism>
<dbReference type="EMBL" id="WHSC02000012">
    <property type="protein sequence ID" value="MDO6124317.1"/>
    <property type="molecule type" value="Genomic_DNA"/>
</dbReference>
<dbReference type="Proteomes" id="UP001177080">
    <property type="component" value="Unassembled WGS sequence"/>
</dbReference>
<comment type="caution">
    <text evidence="1">The sequence shown here is derived from an EMBL/GenBank/DDBJ whole genome shotgun (WGS) entry which is preliminary data.</text>
</comment>
<evidence type="ECO:0000313" key="1">
    <source>
        <dbReference type="EMBL" id="MDO6124317.1"/>
    </source>
</evidence>
<protein>
    <submittedName>
        <fullName evidence="1">Uncharacterized protein</fullName>
    </submittedName>
</protein>
<proteinExistence type="predicted"/>
<sequence length="207" mass="23770">MRPGIGDTLLVVIEGCWKQPVGIAAALCIVDETNLRENFMERDDAFRRWSLGLAFFEAAVFRDKFKTQVDDPVFGPGECVLPLIDVPALQEDQFRDTRARNRPKQGQLHHFAASLLRGMSEPYVQLPDLERLPLDGTAAIHANVGIAEGRLEAMFDGHLPEEMLERREIVRFYRLRCHRWTRDFEPFVIVGRLLMCPSLEVRHHAHI</sequence>
<dbReference type="RefSeq" id="WP_244763369.1">
    <property type="nucleotide sequence ID" value="NZ_JALJCJ010000007.1"/>
</dbReference>
<reference evidence="1" key="1">
    <citation type="submission" date="2022-04" db="EMBL/GenBank/DDBJ databases">
        <title>Shinella lacus sp. nov., a novel member of the genus Shinella from water.</title>
        <authorList>
            <person name="Deng Y."/>
        </authorList>
    </citation>
    <scope>NUCLEOTIDE SEQUENCE</scope>
    <source>
        <strain evidence="1">JCM 31239</strain>
    </source>
</reference>